<evidence type="ECO:0000313" key="3">
    <source>
        <dbReference type="EMBL" id="CAB1420048.1"/>
    </source>
</evidence>
<sequence length="103" mass="11095">MASALMARVWIVFIVAQHNNAKSNRFARGRSIDQEEFHGGSERPFSTEGGVRHQYGRRAVAGDRVRRSGLFADHLSYGARWGNPPFAGGQGASGGAPRLAPSS</sequence>
<accession>A0A9N7YBW9</accession>
<feature type="chain" id="PRO_5040104899" description="Secreted protein" evidence="2">
    <location>
        <begin position="22"/>
        <end position="103"/>
    </location>
</feature>
<keyword evidence="4" id="KW-1185">Reference proteome</keyword>
<dbReference type="EMBL" id="CADEAL010000429">
    <property type="protein sequence ID" value="CAB1420048.1"/>
    <property type="molecule type" value="Genomic_DNA"/>
</dbReference>
<dbReference type="AlphaFoldDB" id="A0A9N7YBW9"/>
<protein>
    <recommendedName>
        <fullName evidence="5">Secreted protein</fullName>
    </recommendedName>
</protein>
<evidence type="ECO:0000313" key="4">
    <source>
        <dbReference type="Proteomes" id="UP001153269"/>
    </source>
</evidence>
<proteinExistence type="predicted"/>
<evidence type="ECO:0000256" key="1">
    <source>
        <dbReference type="SAM" id="MobiDB-lite"/>
    </source>
</evidence>
<feature type="signal peptide" evidence="2">
    <location>
        <begin position="1"/>
        <end position="21"/>
    </location>
</feature>
<feature type="region of interest" description="Disordered" evidence="1">
    <location>
        <begin position="25"/>
        <end position="53"/>
    </location>
</feature>
<gene>
    <name evidence="3" type="ORF">PLEPLA_LOCUS7899</name>
</gene>
<dbReference type="Proteomes" id="UP001153269">
    <property type="component" value="Unassembled WGS sequence"/>
</dbReference>
<name>A0A9N7YBW9_PLEPL</name>
<evidence type="ECO:0000256" key="2">
    <source>
        <dbReference type="SAM" id="SignalP"/>
    </source>
</evidence>
<evidence type="ECO:0008006" key="5">
    <source>
        <dbReference type="Google" id="ProtNLM"/>
    </source>
</evidence>
<feature type="compositionally biased region" description="Basic and acidic residues" evidence="1">
    <location>
        <begin position="30"/>
        <end position="41"/>
    </location>
</feature>
<reference evidence="3" key="1">
    <citation type="submission" date="2020-03" db="EMBL/GenBank/DDBJ databases">
        <authorList>
            <person name="Weist P."/>
        </authorList>
    </citation>
    <scope>NUCLEOTIDE SEQUENCE</scope>
</reference>
<feature type="region of interest" description="Disordered" evidence="1">
    <location>
        <begin position="83"/>
        <end position="103"/>
    </location>
</feature>
<comment type="caution">
    <text evidence="3">The sequence shown here is derived from an EMBL/GenBank/DDBJ whole genome shotgun (WGS) entry which is preliminary data.</text>
</comment>
<organism evidence="3 4">
    <name type="scientific">Pleuronectes platessa</name>
    <name type="common">European plaice</name>
    <dbReference type="NCBI Taxonomy" id="8262"/>
    <lineage>
        <taxon>Eukaryota</taxon>
        <taxon>Metazoa</taxon>
        <taxon>Chordata</taxon>
        <taxon>Craniata</taxon>
        <taxon>Vertebrata</taxon>
        <taxon>Euteleostomi</taxon>
        <taxon>Actinopterygii</taxon>
        <taxon>Neopterygii</taxon>
        <taxon>Teleostei</taxon>
        <taxon>Neoteleostei</taxon>
        <taxon>Acanthomorphata</taxon>
        <taxon>Carangaria</taxon>
        <taxon>Pleuronectiformes</taxon>
        <taxon>Pleuronectoidei</taxon>
        <taxon>Pleuronectidae</taxon>
        <taxon>Pleuronectes</taxon>
    </lineage>
</organism>
<keyword evidence="2" id="KW-0732">Signal</keyword>